<dbReference type="InterPro" id="IPR000209">
    <property type="entry name" value="Peptidase_S8/S53_dom"/>
</dbReference>
<comment type="similarity">
    <text evidence="1 7">Belongs to the peptidase S8 family.</text>
</comment>
<dbReference type="AlphaFoldDB" id="A0A7J6MCN9"/>
<evidence type="ECO:0000256" key="2">
    <source>
        <dbReference type="ARBA" id="ARBA00022670"/>
    </source>
</evidence>
<dbReference type="Proteomes" id="UP000570595">
    <property type="component" value="Unassembled WGS sequence"/>
</dbReference>
<evidence type="ECO:0000259" key="8">
    <source>
        <dbReference type="Pfam" id="PF00082"/>
    </source>
</evidence>
<dbReference type="EMBL" id="JABAHT010000025">
    <property type="protein sequence ID" value="KAF4669329.1"/>
    <property type="molecule type" value="Genomic_DNA"/>
</dbReference>
<dbReference type="EC" id="3.4.21.62" evidence="6"/>
<dbReference type="InterPro" id="IPR050131">
    <property type="entry name" value="Peptidase_S8_subtilisin-like"/>
</dbReference>
<feature type="active site" description="Charge relay system" evidence="7">
    <location>
        <position position="157"/>
    </location>
</feature>
<proteinExistence type="inferred from homology"/>
<dbReference type="InterPro" id="IPR036852">
    <property type="entry name" value="Peptidase_S8/S53_dom_sf"/>
</dbReference>
<accession>A0A7J6MCN9</accession>
<dbReference type="OrthoDB" id="206201at2759"/>
<dbReference type="PROSITE" id="PS51892">
    <property type="entry name" value="SUBTILASE"/>
    <property type="match status" value="2"/>
</dbReference>
<dbReference type="PANTHER" id="PTHR43806">
    <property type="entry name" value="PEPTIDASE S8"/>
    <property type="match status" value="1"/>
</dbReference>
<keyword evidence="4 7" id="KW-0720">Serine protease</keyword>
<comment type="caution">
    <text evidence="7">Lacks conserved residue(s) required for the propagation of feature annotation.</text>
</comment>
<sequence length="875" mass="94174">MRIWSPIVLAPVVGATVPPRDTIVSIESSNGDVNVRRLPDMLRKAGHTPDKEVAFFLKTAVIMNLKLVHLQVVKTSASTVDSDTLCNFVTEASRKLSLQAECAEDVSGGTLGDFDSELHVNDPIAYWQNHFKWMKMGEVWQAALPRVIRRPTVAVLDSGINWADPDFAPLKGRVKKTSGGYLKGGWNFNTESSNLTTESSHGTHVCKVLAAKGNNSYGLVGVAPDVSLMPLQVVKVVKGKDTVPLVNFVAALNMAIDIKADIISMSVGFYPTMTPSLTWPSGNKGVRALNRYPCWFGGPLGMCVANLQSNQTHNMLNPNSNWGERVDFAAYGTTIVVDGGKETLTITSGSSVAAPFVTGISAILLSMGVKPEKVKPFVRMHTDPIYYPPNTSQPHTIRGGALNALKTVKFAINWLDSKPREPSFTLMRISSAIALASLVSAAPPYDTIVSIQSNSDDVDVSHLPRMLKDAGHTPDEEVASFLGTAEITTLKYVHSQLVQTSASTIDSDALCNFVAMASSKLSLQSKCSEDGDGEAFDRIDSRLHVDDPDAGFQVHLKWMKMGEVWRLALPHVTRKVKVAVLDSGINWADPDFAPLKGKLPRSSGGFLEGGWNFVTRSPIMTTVAAQGTKVCKVLAARGNNSVGMTGMAPNATLIPLQVMRDNGKVTLSAFLAGIDAAIDVRADILSISIGFHFNFMTQTSQDMMWAALHAAQESGILVVSSAGNKGRRASNKFPCWFGGPLGMCVAYLQSNKTHNVLNRNSNWGERVDVAAYGTRIYVGRKENGHPDYASGSSIATPIVSGLSTILLSMGVEPRMVKPLILANVDPVAPSATSKGKLKTIRGGAINALKTVEHAISWLSSKSRGLRGNDHLGIEQ</sequence>
<dbReference type="InterPro" id="IPR023827">
    <property type="entry name" value="Peptidase_S8_Asp-AS"/>
</dbReference>
<dbReference type="PRINTS" id="PR00723">
    <property type="entry name" value="SUBTILISIN"/>
</dbReference>
<evidence type="ECO:0000256" key="1">
    <source>
        <dbReference type="ARBA" id="ARBA00011073"/>
    </source>
</evidence>
<dbReference type="SUPFAM" id="SSF52743">
    <property type="entry name" value="Subtilisin-like"/>
    <property type="match status" value="2"/>
</dbReference>
<dbReference type="GO" id="GO:0004252">
    <property type="term" value="F:serine-type endopeptidase activity"/>
    <property type="evidence" value="ECO:0007669"/>
    <property type="project" value="UniProtKB-UniRule"/>
</dbReference>
<keyword evidence="3 7" id="KW-0378">Hydrolase</keyword>
<comment type="catalytic activity">
    <reaction evidence="5">
        <text>Hydrolysis of proteins with broad specificity for peptide bonds, and a preference for a large uncharged residue in P1. Hydrolyzes peptide amides.</text>
        <dbReference type="EC" id="3.4.21.62"/>
    </reaction>
</comment>
<name>A0A7J6MCN9_PEROL</name>
<feature type="domain" description="Peptidase S8/S53" evidence="8">
    <location>
        <begin position="151"/>
        <end position="366"/>
    </location>
</feature>
<dbReference type="PROSITE" id="PS00136">
    <property type="entry name" value="SUBTILASE_ASP"/>
    <property type="match status" value="2"/>
</dbReference>
<dbReference type="Gene3D" id="3.40.50.200">
    <property type="entry name" value="Peptidase S8/S53 domain"/>
    <property type="match status" value="2"/>
</dbReference>
<evidence type="ECO:0000256" key="3">
    <source>
        <dbReference type="ARBA" id="ARBA00022801"/>
    </source>
</evidence>
<feature type="active site" description="Charge relay system" evidence="7">
    <location>
        <position position="351"/>
    </location>
</feature>
<evidence type="ECO:0000256" key="6">
    <source>
        <dbReference type="ARBA" id="ARBA00023619"/>
    </source>
</evidence>
<gene>
    <name evidence="9" type="ORF">FOZ61_004362</name>
</gene>
<evidence type="ECO:0000256" key="7">
    <source>
        <dbReference type="PROSITE-ProRule" id="PRU01240"/>
    </source>
</evidence>
<organism evidence="9 10">
    <name type="scientific">Perkinsus olseni</name>
    <name type="common">Perkinsus atlanticus</name>
    <dbReference type="NCBI Taxonomy" id="32597"/>
    <lineage>
        <taxon>Eukaryota</taxon>
        <taxon>Sar</taxon>
        <taxon>Alveolata</taxon>
        <taxon>Perkinsozoa</taxon>
        <taxon>Perkinsea</taxon>
        <taxon>Perkinsida</taxon>
        <taxon>Perkinsidae</taxon>
        <taxon>Perkinsus</taxon>
    </lineage>
</organism>
<reference evidence="9 10" key="1">
    <citation type="submission" date="2020-04" db="EMBL/GenBank/DDBJ databases">
        <title>Perkinsus olseni comparative genomics.</title>
        <authorList>
            <person name="Bogema D.R."/>
        </authorList>
    </citation>
    <scope>NUCLEOTIDE SEQUENCE [LARGE SCALE GENOMIC DNA]</scope>
    <source>
        <strain evidence="9">ATCC PRA-179</strain>
    </source>
</reference>
<dbReference type="Pfam" id="PF00082">
    <property type="entry name" value="Peptidase_S8"/>
    <property type="match status" value="2"/>
</dbReference>
<feature type="domain" description="Peptidase S8/S53" evidence="8">
    <location>
        <begin position="574"/>
        <end position="824"/>
    </location>
</feature>
<dbReference type="GO" id="GO:0006508">
    <property type="term" value="P:proteolysis"/>
    <property type="evidence" value="ECO:0007669"/>
    <property type="project" value="UniProtKB-KW"/>
</dbReference>
<comment type="caution">
    <text evidence="9">The sequence shown here is derived from an EMBL/GenBank/DDBJ whole genome shotgun (WGS) entry which is preliminary data.</text>
</comment>
<evidence type="ECO:0000256" key="4">
    <source>
        <dbReference type="ARBA" id="ARBA00022825"/>
    </source>
</evidence>
<evidence type="ECO:0000256" key="5">
    <source>
        <dbReference type="ARBA" id="ARBA00023529"/>
    </source>
</evidence>
<dbReference type="PANTHER" id="PTHR43806:SF11">
    <property type="entry name" value="CEREVISIN-RELATED"/>
    <property type="match status" value="1"/>
</dbReference>
<evidence type="ECO:0000313" key="9">
    <source>
        <dbReference type="EMBL" id="KAF4669329.1"/>
    </source>
</evidence>
<dbReference type="InterPro" id="IPR015500">
    <property type="entry name" value="Peptidase_S8_subtilisin-rel"/>
</dbReference>
<keyword evidence="2 7" id="KW-0645">Protease</keyword>
<feature type="active site" description="Charge relay system" evidence="7">
    <location>
        <position position="201"/>
    </location>
</feature>
<protein>
    <recommendedName>
        <fullName evidence="6">subtilisin</fullName>
        <ecNumber evidence="6">3.4.21.62</ecNumber>
    </recommendedName>
</protein>
<evidence type="ECO:0000313" key="10">
    <source>
        <dbReference type="Proteomes" id="UP000570595"/>
    </source>
</evidence>